<dbReference type="Gene3D" id="4.10.280.10">
    <property type="entry name" value="Helix-loop-helix DNA-binding domain"/>
    <property type="match status" value="1"/>
</dbReference>
<comment type="caution">
    <text evidence="8">The sequence shown here is derived from an EMBL/GenBank/DDBJ whole genome shotgun (WGS) entry which is preliminary data.</text>
</comment>
<feature type="domain" description="BHLH" evidence="7">
    <location>
        <begin position="384"/>
        <end position="433"/>
    </location>
</feature>
<name>A0AAV7GET7_DENCH</name>
<feature type="compositionally biased region" description="Basic and acidic residues" evidence="6">
    <location>
        <begin position="350"/>
        <end position="362"/>
    </location>
</feature>
<dbReference type="GO" id="GO:0003700">
    <property type="term" value="F:DNA-binding transcription factor activity"/>
    <property type="evidence" value="ECO:0007669"/>
    <property type="project" value="InterPro"/>
</dbReference>
<accession>A0AAV7GET7</accession>
<feature type="compositionally biased region" description="Basic residues" evidence="6">
    <location>
        <begin position="373"/>
        <end position="383"/>
    </location>
</feature>
<dbReference type="PANTHER" id="PTHR46807:SF7">
    <property type="entry name" value="BHLH DOMAIN-CONTAINING PROTEIN"/>
    <property type="match status" value="1"/>
</dbReference>
<dbReference type="EMBL" id="JAGFBR010000015">
    <property type="protein sequence ID" value="KAH0454174.1"/>
    <property type="molecule type" value="Genomic_DNA"/>
</dbReference>
<dbReference type="Pfam" id="PF00010">
    <property type="entry name" value="HLH"/>
    <property type="match status" value="1"/>
</dbReference>
<evidence type="ECO:0000256" key="4">
    <source>
        <dbReference type="ARBA" id="ARBA00023163"/>
    </source>
</evidence>
<keyword evidence="5" id="KW-0539">Nucleus</keyword>
<evidence type="ECO:0000256" key="1">
    <source>
        <dbReference type="ARBA" id="ARBA00004123"/>
    </source>
</evidence>
<evidence type="ECO:0000313" key="8">
    <source>
        <dbReference type="EMBL" id="KAH0454174.1"/>
    </source>
</evidence>
<protein>
    <recommendedName>
        <fullName evidence="7">BHLH domain-containing protein</fullName>
    </recommendedName>
</protein>
<feature type="region of interest" description="Disordered" evidence="6">
    <location>
        <begin position="569"/>
        <end position="603"/>
    </location>
</feature>
<dbReference type="InterPro" id="IPR036638">
    <property type="entry name" value="HLH_DNA-bd_sf"/>
</dbReference>
<keyword evidence="4" id="KW-0804">Transcription</keyword>
<feature type="region of interest" description="Disordered" evidence="6">
    <location>
        <begin position="273"/>
        <end position="397"/>
    </location>
</feature>
<dbReference type="SMART" id="SM00353">
    <property type="entry name" value="HLH"/>
    <property type="match status" value="1"/>
</dbReference>
<feature type="compositionally biased region" description="Polar residues" evidence="6">
    <location>
        <begin position="273"/>
        <end position="317"/>
    </location>
</feature>
<organism evidence="8 9">
    <name type="scientific">Dendrobium chrysotoxum</name>
    <name type="common">Orchid</name>
    <dbReference type="NCBI Taxonomy" id="161865"/>
    <lineage>
        <taxon>Eukaryota</taxon>
        <taxon>Viridiplantae</taxon>
        <taxon>Streptophyta</taxon>
        <taxon>Embryophyta</taxon>
        <taxon>Tracheophyta</taxon>
        <taxon>Spermatophyta</taxon>
        <taxon>Magnoliopsida</taxon>
        <taxon>Liliopsida</taxon>
        <taxon>Asparagales</taxon>
        <taxon>Orchidaceae</taxon>
        <taxon>Epidendroideae</taxon>
        <taxon>Malaxideae</taxon>
        <taxon>Dendrobiinae</taxon>
        <taxon>Dendrobium</taxon>
    </lineage>
</organism>
<dbReference type="CDD" id="cd11445">
    <property type="entry name" value="bHLH_AtPIF_like"/>
    <property type="match status" value="1"/>
</dbReference>
<comment type="subcellular location">
    <subcellularLocation>
        <location evidence="1">Nucleus</location>
    </subcellularLocation>
</comment>
<feature type="compositionally biased region" description="Polar residues" evidence="6">
    <location>
        <begin position="573"/>
        <end position="603"/>
    </location>
</feature>
<evidence type="ECO:0000259" key="7">
    <source>
        <dbReference type="PROSITE" id="PS50888"/>
    </source>
</evidence>
<dbReference type="PROSITE" id="PS50888">
    <property type="entry name" value="BHLH"/>
    <property type="match status" value="1"/>
</dbReference>
<dbReference type="AlphaFoldDB" id="A0AAV7GET7"/>
<dbReference type="InterPro" id="IPR047265">
    <property type="entry name" value="PIF1-like_bHLH"/>
</dbReference>
<dbReference type="InterPro" id="IPR044273">
    <property type="entry name" value="PIF3-like"/>
</dbReference>
<comment type="similarity">
    <text evidence="2">Belongs to the bHLH protein family.</text>
</comment>
<evidence type="ECO:0000256" key="6">
    <source>
        <dbReference type="SAM" id="MobiDB-lite"/>
    </source>
</evidence>
<gene>
    <name evidence="8" type="ORF">IEQ34_016098</name>
</gene>
<dbReference type="GO" id="GO:0005634">
    <property type="term" value="C:nucleus"/>
    <property type="evidence" value="ECO:0007669"/>
    <property type="project" value="UniProtKB-SubCell"/>
</dbReference>
<evidence type="ECO:0000256" key="3">
    <source>
        <dbReference type="ARBA" id="ARBA00023015"/>
    </source>
</evidence>
<evidence type="ECO:0000313" key="9">
    <source>
        <dbReference type="Proteomes" id="UP000775213"/>
    </source>
</evidence>
<dbReference type="FunFam" id="4.10.280.10:FF:000004">
    <property type="entry name" value="Basic helix-loop-helix transcription factor"/>
    <property type="match status" value="1"/>
</dbReference>
<dbReference type="GO" id="GO:0046983">
    <property type="term" value="F:protein dimerization activity"/>
    <property type="evidence" value="ECO:0007669"/>
    <property type="project" value="InterPro"/>
</dbReference>
<dbReference type="InterPro" id="IPR011598">
    <property type="entry name" value="bHLH_dom"/>
</dbReference>
<keyword evidence="3" id="KW-0805">Transcription regulation</keyword>
<dbReference type="PANTHER" id="PTHR46807">
    <property type="entry name" value="TRANSCRIPTION FACTOR PIF3"/>
    <property type="match status" value="1"/>
</dbReference>
<reference evidence="8 9" key="1">
    <citation type="journal article" date="2021" name="Hortic Res">
        <title>Chromosome-scale assembly of the Dendrobium chrysotoxum genome enhances the understanding of orchid evolution.</title>
        <authorList>
            <person name="Zhang Y."/>
            <person name="Zhang G.Q."/>
            <person name="Zhang D."/>
            <person name="Liu X.D."/>
            <person name="Xu X.Y."/>
            <person name="Sun W.H."/>
            <person name="Yu X."/>
            <person name="Zhu X."/>
            <person name="Wang Z.W."/>
            <person name="Zhao X."/>
            <person name="Zhong W.Y."/>
            <person name="Chen H."/>
            <person name="Yin W.L."/>
            <person name="Huang T."/>
            <person name="Niu S.C."/>
            <person name="Liu Z.J."/>
        </authorList>
    </citation>
    <scope>NUCLEOTIDE SEQUENCE [LARGE SCALE GENOMIC DNA]</scope>
    <source>
        <strain evidence="8">Lindl</strain>
    </source>
</reference>
<proteinExistence type="inferred from homology"/>
<dbReference type="SUPFAM" id="SSF47459">
    <property type="entry name" value="HLH, helix-loop-helix DNA-binding domain"/>
    <property type="match status" value="1"/>
</dbReference>
<evidence type="ECO:0000256" key="5">
    <source>
        <dbReference type="ARBA" id="ARBA00023242"/>
    </source>
</evidence>
<keyword evidence="9" id="KW-1185">Reference proteome</keyword>
<feature type="compositionally biased region" description="Basic and acidic residues" evidence="6">
    <location>
        <begin position="384"/>
        <end position="397"/>
    </location>
</feature>
<dbReference type="Proteomes" id="UP000775213">
    <property type="component" value="Unassembled WGS sequence"/>
</dbReference>
<evidence type="ECO:0000256" key="2">
    <source>
        <dbReference type="ARBA" id="ARBA00005510"/>
    </source>
</evidence>
<sequence>MAGFSSNEVFAAMTIDDGSEVGMTHDGGGWWQRWSRSSAVILFNVMWEVYVKRMKHCVPDWKMEDDSRPFNDLLHTSNQMRFIGQDNDLVELLWENGHVVLHNQTNCRPSVAVAESKQAQKPETLLKCGVSVESSSDLIQEDETALWLQSPLEDPLDDEFSEFFCDMLTADPHLNDKLNKGNKCVKFSSIKDSDGFPKLSSPNPQHSMMFPPKSLAFVSVKHSSSFEDDDVLNFSHHRKLLSAEMGPAIRNSGGISSGGENVVRIEESSSMRTIESSICGSSRDQNQVEASLTSSNDGGMKENSQLGSAQNCRQENTFDPMVDSSSGGSGCSFGRVGQENKTSHGHKRKERDLEETECRNEDLEQEPVEANKHAQRTAPSRRSRAAEVHNLSERRRRDRINEKMRALQELIPHCNKSDKASMLDEAIEYLKSLQLQVQIMWMGSGMAPIMFPGVQRYMSRMGIGMGHPPFPPIQNPFQLSGSTLTNDSIPSISMPNQQLSFPSTGINLLNVPNQLPDIRLPVPFSHCLGFFPHMQMPIQVMDMYAYGSQLMHQNQTAAAVDSSHIPAVGAPSESIQSVRENFPTDNPSQNKQLNTSQQAAMNF</sequence>